<feature type="signal peptide" evidence="1">
    <location>
        <begin position="1"/>
        <end position="18"/>
    </location>
</feature>
<dbReference type="OrthoDB" id="848221at2"/>
<dbReference type="Proteomes" id="UP000306229">
    <property type="component" value="Chromosome"/>
</dbReference>
<protein>
    <submittedName>
        <fullName evidence="2">Carboxypeptidase-like regulatory domain-containing protein</fullName>
    </submittedName>
</protein>
<keyword evidence="2" id="KW-0378">Hydrolase</keyword>
<evidence type="ECO:0000313" key="2">
    <source>
        <dbReference type="EMBL" id="QCX40626.1"/>
    </source>
</evidence>
<dbReference type="KEGG" id="fbe:FF125_20090"/>
<organism evidence="2 3">
    <name type="scientific">Aureibaculum algae</name>
    <dbReference type="NCBI Taxonomy" id="2584122"/>
    <lineage>
        <taxon>Bacteria</taxon>
        <taxon>Pseudomonadati</taxon>
        <taxon>Bacteroidota</taxon>
        <taxon>Flavobacteriia</taxon>
        <taxon>Flavobacteriales</taxon>
        <taxon>Flavobacteriaceae</taxon>
        <taxon>Aureibaculum</taxon>
    </lineage>
</organism>
<feature type="chain" id="PRO_5022828508" evidence="1">
    <location>
        <begin position="19"/>
        <end position="273"/>
    </location>
</feature>
<evidence type="ECO:0000313" key="3">
    <source>
        <dbReference type="Proteomes" id="UP000306229"/>
    </source>
</evidence>
<dbReference type="Pfam" id="PF13715">
    <property type="entry name" value="CarbopepD_reg_2"/>
    <property type="match status" value="1"/>
</dbReference>
<keyword evidence="1" id="KW-0732">Signal</keyword>
<accession>A0A5B7TZK2</accession>
<dbReference type="SUPFAM" id="SSF49464">
    <property type="entry name" value="Carboxypeptidase regulatory domain-like"/>
    <property type="match status" value="1"/>
</dbReference>
<dbReference type="RefSeq" id="WP_138951789.1">
    <property type="nucleotide sequence ID" value="NZ_CP040749.1"/>
</dbReference>
<keyword evidence="2" id="KW-0121">Carboxypeptidase</keyword>
<reference evidence="2 3" key="1">
    <citation type="submission" date="2019-05" db="EMBL/GenBank/DDBJ databases">
        <title>Algicella ahnfeltiae gen. nov., sp. nov., a novel marine bacterium of the family Flavobacteriaceae isolated from a red alga.</title>
        <authorList>
            <person name="Nedashkovskaya O.I."/>
            <person name="Kukhlevskiy A.D."/>
            <person name="Kim S.-G."/>
            <person name="Zhukova N.V."/>
            <person name="Mikhailov V.V."/>
        </authorList>
    </citation>
    <scope>NUCLEOTIDE SEQUENCE [LARGE SCALE GENOMIC DNA]</scope>
    <source>
        <strain evidence="2 3">10Alg115</strain>
    </source>
</reference>
<sequence length="273" mass="30948">MKFKISIILFISTMSLFAQNFAQGVIKDIETDEPIPYVNIGIINKSIGTVTNFEGNFEFETKSNVFNDSIRLSSIGYKSKSILVRDFLNMLKTNKEILLYPDVTTLSEVVLTAKKLKEKVIGNKSKSKRIRLGFTEITLGQEIGTKIRINNSPTYIKSFHTNIAANSNDSLKYRINFYSIKDGLPYEKIVNQNIIFPINVKEGEFTLNLEAYNIIVKDDIYCTLELIEEPKPEDELFFSAAFLGNKMIIRDVSQGDWEKVGAVGVGFNCTVKY</sequence>
<evidence type="ECO:0000256" key="1">
    <source>
        <dbReference type="SAM" id="SignalP"/>
    </source>
</evidence>
<gene>
    <name evidence="2" type="ORF">FF125_20090</name>
</gene>
<dbReference type="AlphaFoldDB" id="A0A5B7TZK2"/>
<dbReference type="EMBL" id="CP040749">
    <property type="protein sequence ID" value="QCX40626.1"/>
    <property type="molecule type" value="Genomic_DNA"/>
</dbReference>
<name>A0A5B7TZK2_9FLAO</name>
<dbReference type="InterPro" id="IPR008969">
    <property type="entry name" value="CarboxyPept-like_regulatory"/>
</dbReference>
<dbReference type="GO" id="GO:0004180">
    <property type="term" value="F:carboxypeptidase activity"/>
    <property type="evidence" value="ECO:0007669"/>
    <property type="project" value="UniProtKB-KW"/>
</dbReference>
<proteinExistence type="predicted"/>
<keyword evidence="3" id="KW-1185">Reference proteome</keyword>
<keyword evidence="2" id="KW-0645">Protease</keyword>